<keyword evidence="4" id="KW-0472">Membrane</keyword>
<evidence type="ECO:0000313" key="5">
    <source>
        <dbReference type="EMBL" id="KAK5173341.1"/>
    </source>
</evidence>
<dbReference type="GO" id="GO:0030497">
    <property type="term" value="P:fatty acid elongation"/>
    <property type="evidence" value="ECO:0007669"/>
    <property type="project" value="TreeGrafter"/>
</dbReference>
<protein>
    <recommendedName>
        <fullName evidence="7">NAD(P)-binding protein</fullName>
    </recommendedName>
</protein>
<dbReference type="PRINTS" id="PR00080">
    <property type="entry name" value="SDRFAMILY"/>
</dbReference>
<dbReference type="PRINTS" id="PR00081">
    <property type="entry name" value="GDHRDH"/>
</dbReference>
<name>A0AAV9PM86_9PEZI</name>
<dbReference type="GO" id="GO:0005783">
    <property type="term" value="C:endoplasmic reticulum"/>
    <property type="evidence" value="ECO:0007669"/>
    <property type="project" value="TreeGrafter"/>
</dbReference>
<evidence type="ECO:0000313" key="6">
    <source>
        <dbReference type="Proteomes" id="UP001337655"/>
    </source>
</evidence>
<keyword evidence="2" id="KW-0560">Oxidoreductase</keyword>
<organism evidence="5 6">
    <name type="scientific">Saxophila tyrrhenica</name>
    <dbReference type="NCBI Taxonomy" id="1690608"/>
    <lineage>
        <taxon>Eukaryota</taxon>
        <taxon>Fungi</taxon>
        <taxon>Dikarya</taxon>
        <taxon>Ascomycota</taxon>
        <taxon>Pezizomycotina</taxon>
        <taxon>Dothideomycetes</taxon>
        <taxon>Dothideomycetidae</taxon>
        <taxon>Mycosphaerellales</taxon>
        <taxon>Extremaceae</taxon>
        <taxon>Saxophila</taxon>
    </lineage>
</organism>
<evidence type="ECO:0000256" key="3">
    <source>
        <dbReference type="RuleBase" id="RU000363"/>
    </source>
</evidence>
<sequence>MSALWSSPTAQYWTALIGTLFLLYALIKTLTSSWSFFRPSQLHRYNHSNSWACVTGSTDGIGLGFAKELASNGFNVLLHGRNPTKLQKVRSEISQQFPDRKIEIVVADASSYDDSYSIVVDKIKTLPGTLTVLVNNVGGIMSTPQFVAHSEIPHEDIDAIINLNLRFGTHLIRELLPVLRENGPALLANIGSVGGIVGVPYITTYSATKAYVHTLTESLKNEMVAERVEGVDVVGFVVGNVESNSMFTMSFAGKLMIGDACTDFDTSGSQHEQDALHDHVSRVRCFLLASNGGRQQGDGVGALEACRHGECVDHVWDENDEEDAGRGDA</sequence>
<dbReference type="PANTHER" id="PTHR43086">
    <property type="entry name" value="VERY-LONG-CHAIN 3-OXOOACYL-COA REDUCTASE"/>
    <property type="match status" value="1"/>
</dbReference>
<accession>A0AAV9PM86</accession>
<dbReference type="Pfam" id="PF00106">
    <property type="entry name" value="adh_short"/>
    <property type="match status" value="1"/>
</dbReference>
<dbReference type="Gene3D" id="3.40.50.720">
    <property type="entry name" value="NAD(P)-binding Rossmann-like Domain"/>
    <property type="match status" value="1"/>
</dbReference>
<dbReference type="Proteomes" id="UP001337655">
    <property type="component" value="Unassembled WGS sequence"/>
</dbReference>
<keyword evidence="6" id="KW-1185">Reference proteome</keyword>
<dbReference type="RefSeq" id="XP_064662036.1">
    <property type="nucleotide sequence ID" value="XM_064799281.1"/>
</dbReference>
<gene>
    <name evidence="5" type="ORF">LTR77_002022</name>
</gene>
<evidence type="ECO:0000256" key="1">
    <source>
        <dbReference type="ARBA" id="ARBA00022857"/>
    </source>
</evidence>
<keyword evidence="4" id="KW-1133">Transmembrane helix</keyword>
<comment type="similarity">
    <text evidence="3">Belongs to the short-chain dehydrogenases/reductases (SDR) family.</text>
</comment>
<dbReference type="PANTHER" id="PTHR43086:SF2">
    <property type="entry name" value="HYDROXYSTEROID DEHYDROGENASE-LIKE PROTEIN 1"/>
    <property type="match status" value="1"/>
</dbReference>
<evidence type="ECO:0000256" key="4">
    <source>
        <dbReference type="SAM" id="Phobius"/>
    </source>
</evidence>
<keyword evidence="4" id="KW-0812">Transmembrane</keyword>
<evidence type="ECO:0008006" key="7">
    <source>
        <dbReference type="Google" id="ProtNLM"/>
    </source>
</evidence>
<dbReference type="InterPro" id="IPR036291">
    <property type="entry name" value="NAD(P)-bd_dom_sf"/>
</dbReference>
<feature type="transmembrane region" description="Helical" evidence="4">
    <location>
        <begin position="12"/>
        <end position="37"/>
    </location>
</feature>
<reference evidence="5 6" key="1">
    <citation type="submission" date="2023-08" db="EMBL/GenBank/DDBJ databases">
        <title>Black Yeasts Isolated from many extreme environments.</title>
        <authorList>
            <person name="Coleine C."/>
            <person name="Stajich J.E."/>
            <person name="Selbmann L."/>
        </authorList>
    </citation>
    <scope>NUCLEOTIDE SEQUENCE [LARGE SCALE GENOMIC DNA]</scope>
    <source>
        <strain evidence="5 6">CCFEE 5935</strain>
    </source>
</reference>
<keyword evidence="1" id="KW-0521">NADP</keyword>
<dbReference type="InterPro" id="IPR002347">
    <property type="entry name" value="SDR_fam"/>
</dbReference>
<comment type="caution">
    <text evidence="5">The sequence shown here is derived from an EMBL/GenBank/DDBJ whole genome shotgun (WGS) entry which is preliminary data.</text>
</comment>
<evidence type="ECO:0000256" key="2">
    <source>
        <dbReference type="ARBA" id="ARBA00023002"/>
    </source>
</evidence>
<dbReference type="AlphaFoldDB" id="A0AAV9PM86"/>
<dbReference type="SUPFAM" id="SSF51735">
    <property type="entry name" value="NAD(P)-binding Rossmann-fold domains"/>
    <property type="match status" value="1"/>
</dbReference>
<dbReference type="EMBL" id="JAVRRT010000003">
    <property type="protein sequence ID" value="KAK5173341.1"/>
    <property type="molecule type" value="Genomic_DNA"/>
</dbReference>
<proteinExistence type="inferred from homology"/>
<dbReference type="GO" id="GO:0016491">
    <property type="term" value="F:oxidoreductase activity"/>
    <property type="evidence" value="ECO:0007669"/>
    <property type="project" value="UniProtKB-KW"/>
</dbReference>
<dbReference type="GeneID" id="89923369"/>